<reference evidence="9 10" key="1">
    <citation type="submission" date="2018-04" db="EMBL/GenBank/DDBJ databases">
        <title>Genome of Nocardioides gansuensis WSJ-1.</title>
        <authorList>
            <person name="Wu S."/>
            <person name="Wang G."/>
        </authorList>
    </citation>
    <scope>NUCLEOTIDE SEQUENCE [LARGE SCALE GENOMIC DNA]</scope>
    <source>
        <strain evidence="9 10">WSJ-1</strain>
    </source>
</reference>
<evidence type="ECO:0000259" key="8">
    <source>
        <dbReference type="Pfam" id="PF22691"/>
    </source>
</evidence>
<evidence type="ECO:0000259" key="7">
    <source>
        <dbReference type="Pfam" id="PF00108"/>
    </source>
</evidence>
<dbReference type="OrthoDB" id="9785768at2"/>
<organism evidence="9 10">
    <name type="scientific">Nocardioides gansuensis</name>
    <dbReference type="NCBI Taxonomy" id="2138300"/>
    <lineage>
        <taxon>Bacteria</taxon>
        <taxon>Bacillati</taxon>
        <taxon>Actinomycetota</taxon>
        <taxon>Actinomycetes</taxon>
        <taxon>Propionibacteriales</taxon>
        <taxon>Nocardioidaceae</taxon>
        <taxon>Nocardioides</taxon>
    </lineage>
</organism>
<dbReference type="InterPro" id="IPR055140">
    <property type="entry name" value="Thiolase_C_2"/>
</dbReference>
<keyword evidence="10" id="KW-1185">Reference proteome</keyword>
<dbReference type="InterPro" id="IPR020613">
    <property type="entry name" value="Thiolase_CS"/>
</dbReference>
<evidence type="ECO:0000313" key="9">
    <source>
        <dbReference type="EMBL" id="PVG81655.1"/>
    </source>
</evidence>
<evidence type="ECO:0000256" key="1">
    <source>
        <dbReference type="ARBA" id="ARBA00012352"/>
    </source>
</evidence>
<proteinExistence type="predicted"/>
<dbReference type="GO" id="GO:0008289">
    <property type="term" value="F:lipid binding"/>
    <property type="evidence" value="ECO:0007669"/>
    <property type="project" value="UniProtKB-KW"/>
</dbReference>
<feature type="domain" description="Thiolase N-terminal" evidence="7">
    <location>
        <begin position="5"/>
        <end position="228"/>
    </location>
</feature>
<dbReference type="CDD" id="cd00829">
    <property type="entry name" value="SCP-x_thiolase"/>
    <property type="match status" value="1"/>
</dbReference>
<dbReference type="InterPro" id="IPR016039">
    <property type="entry name" value="Thiolase-like"/>
</dbReference>
<evidence type="ECO:0000256" key="4">
    <source>
        <dbReference type="ARBA" id="ARBA00023055"/>
    </source>
</evidence>
<dbReference type="SUPFAM" id="SSF53901">
    <property type="entry name" value="Thiolase-like"/>
    <property type="match status" value="2"/>
</dbReference>
<dbReference type="PANTHER" id="PTHR42870:SF1">
    <property type="entry name" value="NON-SPECIFIC LIPID-TRANSFER PROTEIN-LIKE 2"/>
    <property type="match status" value="1"/>
</dbReference>
<name>A0A2T8F7H6_9ACTN</name>
<dbReference type="Gene3D" id="3.40.47.10">
    <property type="match status" value="1"/>
</dbReference>
<dbReference type="Pfam" id="PF22691">
    <property type="entry name" value="Thiolase_C_1"/>
    <property type="match status" value="1"/>
</dbReference>
<dbReference type="RefSeq" id="WP_116573420.1">
    <property type="nucleotide sequence ID" value="NZ_QDGZ01000007.1"/>
</dbReference>
<dbReference type="PIRSF" id="PIRSF000429">
    <property type="entry name" value="Ac-CoA_Ac_transf"/>
    <property type="match status" value="1"/>
</dbReference>
<dbReference type="EC" id="2.3.1.176" evidence="1"/>
<dbReference type="PANTHER" id="PTHR42870">
    <property type="entry name" value="ACETYL-COA C-ACETYLTRANSFERASE"/>
    <property type="match status" value="1"/>
</dbReference>
<dbReference type="PROSITE" id="PS00737">
    <property type="entry name" value="THIOLASE_2"/>
    <property type="match status" value="1"/>
</dbReference>
<evidence type="ECO:0000256" key="2">
    <source>
        <dbReference type="ARBA" id="ARBA00022448"/>
    </source>
</evidence>
<evidence type="ECO:0000313" key="10">
    <source>
        <dbReference type="Proteomes" id="UP000246018"/>
    </source>
</evidence>
<protein>
    <recommendedName>
        <fullName evidence="1">propanoyl-CoA C-acyltransferase</fullName>
        <ecNumber evidence="1">2.3.1.176</ecNumber>
    </recommendedName>
    <alternativeName>
        <fullName evidence="6">Propanoyl-CoA C-acyltransferase</fullName>
    </alternativeName>
</protein>
<accession>A0A2T8F7H6</accession>
<keyword evidence="3" id="KW-0808">Transferase</keyword>
<evidence type="ECO:0000256" key="3">
    <source>
        <dbReference type="ARBA" id="ARBA00022679"/>
    </source>
</evidence>
<dbReference type="GO" id="GO:0006869">
    <property type="term" value="P:lipid transport"/>
    <property type="evidence" value="ECO:0007669"/>
    <property type="project" value="UniProtKB-KW"/>
</dbReference>
<dbReference type="AlphaFoldDB" id="A0A2T8F7H6"/>
<evidence type="ECO:0000256" key="6">
    <source>
        <dbReference type="ARBA" id="ARBA00032316"/>
    </source>
</evidence>
<gene>
    <name evidence="9" type="ORF">DDE18_16830</name>
</gene>
<sequence>MDTTYIAGVGMTRFGKFRDTPLSDLANQAVDEALSDAGVRGEDVGFVAFGNATSAVISGQAMIQGQLALLDGQLAGARAVNVENACASSSSALHLAMMAVASGSCDVAVALGAEKMSHPEKSRAFDALGRAIDINDPAVAESPSRNSIFMDLYAQEARRYAADTGAPVEAFAQVAATVHLHGSLNPNAQYRDPHTAEEILQSRTIVDPLTLLMCSPIGDGAAAVVVTRDRPSTAPIAITGAALRSGRRREGGQLVTRTAQAALEQAGRRASDADVIELHDAASPAALVILEEIGAVGHGEAWKLAMENELRYDGRLPVNTSGGLISRGHPVGATGAAQIVELFDQLRGRTGDRQVADAHIALAQNAGGAVTLDDPYTAAVCAVTILERV</sequence>
<dbReference type="EMBL" id="QDGZ01000007">
    <property type="protein sequence ID" value="PVG81655.1"/>
    <property type="molecule type" value="Genomic_DNA"/>
</dbReference>
<dbReference type="Pfam" id="PF00108">
    <property type="entry name" value="Thiolase_N"/>
    <property type="match status" value="1"/>
</dbReference>
<dbReference type="GO" id="GO:0016747">
    <property type="term" value="F:acyltransferase activity, transferring groups other than amino-acyl groups"/>
    <property type="evidence" value="ECO:0007669"/>
    <property type="project" value="InterPro"/>
</dbReference>
<keyword evidence="2" id="KW-0813">Transport</keyword>
<keyword evidence="4" id="KW-0445">Lipid transport</keyword>
<keyword evidence="5" id="KW-0446">Lipid-binding</keyword>
<dbReference type="InterPro" id="IPR002155">
    <property type="entry name" value="Thiolase"/>
</dbReference>
<comment type="caution">
    <text evidence="9">The sequence shown here is derived from an EMBL/GenBank/DDBJ whole genome shotgun (WGS) entry which is preliminary data.</text>
</comment>
<evidence type="ECO:0000256" key="5">
    <source>
        <dbReference type="ARBA" id="ARBA00023121"/>
    </source>
</evidence>
<dbReference type="InterPro" id="IPR020616">
    <property type="entry name" value="Thiolase_N"/>
</dbReference>
<dbReference type="Proteomes" id="UP000246018">
    <property type="component" value="Unassembled WGS sequence"/>
</dbReference>
<feature type="domain" description="Thiolase C-terminal" evidence="8">
    <location>
        <begin position="255"/>
        <end position="370"/>
    </location>
</feature>